<accession>A0A921EM08</accession>
<gene>
    <name evidence="4" type="primary">dacB</name>
    <name evidence="4" type="ORF">K8V15_01435</name>
</gene>
<feature type="region of interest" description="Disordered" evidence="3">
    <location>
        <begin position="41"/>
        <end position="69"/>
    </location>
</feature>
<name>A0A921EM08_9ACTN</name>
<feature type="compositionally biased region" description="Polar residues" evidence="3">
    <location>
        <begin position="41"/>
        <end position="50"/>
    </location>
</feature>
<dbReference type="Proteomes" id="UP000712713">
    <property type="component" value="Unassembled WGS sequence"/>
</dbReference>
<dbReference type="PRINTS" id="PR00922">
    <property type="entry name" value="DADACBPTASE3"/>
</dbReference>
<dbReference type="Gene3D" id="3.50.80.20">
    <property type="entry name" value="D-Ala-D-Ala carboxypeptidase C, peptidase S13"/>
    <property type="match status" value="1"/>
</dbReference>
<dbReference type="GO" id="GO:0006508">
    <property type="term" value="P:proteolysis"/>
    <property type="evidence" value="ECO:0007669"/>
    <property type="project" value="InterPro"/>
</dbReference>
<dbReference type="GO" id="GO:0000270">
    <property type="term" value="P:peptidoglycan metabolic process"/>
    <property type="evidence" value="ECO:0007669"/>
    <property type="project" value="TreeGrafter"/>
</dbReference>
<keyword evidence="4" id="KW-0645">Protease</keyword>
<dbReference type="NCBIfam" id="TIGR00666">
    <property type="entry name" value="PBP4"/>
    <property type="match status" value="1"/>
</dbReference>
<organism evidence="4 5">
    <name type="scientific">Tessaracoccus flavescens</name>
    <dbReference type="NCBI Taxonomy" id="399497"/>
    <lineage>
        <taxon>Bacteria</taxon>
        <taxon>Bacillati</taxon>
        <taxon>Actinomycetota</taxon>
        <taxon>Actinomycetes</taxon>
        <taxon>Propionibacteriales</taxon>
        <taxon>Propionibacteriaceae</taxon>
        <taxon>Tessaracoccus</taxon>
    </lineage>
</organism>
<dbReference type="Gene3D" id="3.40.710.10">
    <property type="entry name" value="DD-peptidase/beta-lactamase superfamily"/>
    <property type="match status" value="2"/>
</dbReference>
<reference evidence="4" key="2">
    <citation type="submission" date="2021-09" db="EMBL/GenBank/DDBJ databases">
        <authorList>
            <person name="Gilroy R."/>
        </authorList>
    </citation>
    <scope>NUCLEOTIDE SEQUENCE</scope>
    <source>
        <strain evidence="4">ChiGjej3B3-7470</strain>
    </source>
</reference>
<reference evidence="4" key="1">
    <citation type="journal article" date="2021" name="PeerJ">
        <title>Extensive microbial diversity within the chicken gut microbiome revealed by metagenomics and culture.</title>
        <authorList>
            <person name="Gilroy R."/>
            <person name="Ravi A."/>
            <person name="Getino M."/>
            <person name="Pursley I."/>
            <person name="Horton D.L."/>
            <person name="Alikhan N.F."/>
            <person name="Baker D."/>
            <person name="Gharbi K."/>
            <person name="Hall N."/>
            <person name="Watson M."/>
            <person name="Adriaenssens E.M."/>
            <person name="Foster-Nyarko E."/>
            <person name="Jarju S."/>
            <person name="Secka A."/>
            <person name="Antonio M."/>
            <person name="Oren A."/>
            <person name="Chaudhuri R.R."/>
            <person name="La Ragione R."/>
            <person name="Hildebrand F."/>
            <person name="Pallen M.J."/>
        </authorList>
    </citation>
    <scope>NUCLEOTIDE SEQUENCE</scope>
    <source>
        <strain evidence="4">ChiGjej3B3-7470</strain>
    </source>
</reference>
<dbReference type="PANTHER" id="PTHR30023:SF0">
    <property type="entry name" value="PENICILLIN-SENSITIVE CARBOXYPEPTIDASE A"/>
    <property type="match status" value="1"/>
</dbReference>
<dbReference type="InterPro" id="IPR012338">
    <property type="entry name" value="Beta-lactam/transpept-like"/>
</dbReference>
<dbReference type="EMBL" id="DYZF01000035">
    <property type="protein sequence ID" value="HJE50639.1"/>
    <property type="molecule type" value="Genomic_DNA"/>
</dbReference>
<dbReference type="SUPFAM" id="SSF56601">
    <property type="entry name" value="beta-lactamase/transpeptidase-like"/>
    <property type="match status" value="1"/>
</dbReference>
<sequence length="479" mass="48975">MRTRSRAVEWVVTWLLVGVLLAGGLAAAVFHRELLSATGLTRSGAPSTVDPSLFAPEPTPTATTQPASSTGLIAAAGLPEAGKLPNRETLEARLAALDTSELVKQEPETGVIAPAFEVLDVETGAVLAARGNTTPLIPASNTKTLTTLAVMNAFTGSETFATRVVQPAAGQIVLVGGGDPTLLSEPAAAGAYPIPANTQTLAADTAAALVAAGQTSVTLGFDATLFTDPGWNATWPGNYRDQVTQLSALWVDEGRVDGARSRTPALAAAVKFAEQLTAAGITVTGEPTAIVASGPELARVESLPMHVLVETAMQRSNNSFTEVLGFQLALKTGHPATFAGSVAAIQEQLTALGLWDPGMVLHDASGLSRSNLVTPQSLVKAMRALASTPRLSVILDGLPTAGVTGTLADRFTDPVSSPARGVARAKTGTLSGVSTLSGTTMTADGRLVAFAFFVNGSPAGWYAKIWADQAAGVVTACGC</sequence>
<evidence type="ECO:0000256" key="1">
    <source>
        <dbReference type="ARBA" id="ARBA00006096"/>
    </source>
</evidence>
<dbReference type="GO" id="GO:0009002">
    <property type="term" value="F:serine-type D-Ala-D-Ala carboxypeptidase activity"/>
    <property type="evidence" value="ECO:0007669"/>
    <property type="project" value="UniProtKB-EC"/>
</dbReference>
<proteinExistence type="inferred from homology"/>
<keyword evidence="4" id="KW-0121">Carboxypeptidase</keyword>
<evidence type="ECO:0000313" key="4">
    <source>
        <dbReference type="EMBL" id="HJE50639.1"/>
    </source>
</evidence>
<dbReference type="EC" id="3.4.16.4" evidence="4"/>
<comment type="caution">
    <text evidence="4">The sequence shown here is derived from an EMBL/GenBank/DDBJ whole genome shotgun (WGS) entry which is preliminary data.</text>
</comment>
<keyword evidence="2 4" id="KW-0378">Hydrolase</keyword>
<protein>
    <submittedName>
        <fullName evidence="4">D-alanyl-D-alanine carboxypeptidase/D-alanyl-D-alanine-endopeptidase</fullName>
        <ecNumber evidence="4">3.4.16.4</ecNumber>
    </submittedName>
</protein>
<evidence type="ECO:0000256" key="2">
    <source>
        <dbReference type="ARBA" id="ARBA00022801"/>
    </source>
</evidence>
<dbReference type="PANTHER" id="PTHR30023">
    <property type="entry name" value="D-ALANYL-D-ALANINE CARBOXYPEPTIDASE"/>
    <property type="match status" value="1"/>
</dbReference>
<dbReference type="Pfam" id="PF02113">
    <property type="entry name" value="Peptidase_S13"/>
    <property type="match status" value="2"/>
</dbReference>
<evidence type="ECO:0000313" key="5">
    <source>
        <dbReference type="Proteomes" id="UP000712713"/>
    </source>
</evidence>
<dbReference type="InterPro" id="IPR000667">
    <property type="entry name" value="Peptidase_S13"/>
</dbReference>
<evidence type="ECO:0000256" key="3">
    <source>
        <dbReference type="SAM" id="MobiDB-lite"/>
    </source>
</evidence>
<dbReference type="AlphaFoldDB" id="A0A921EM08"/>
<comment type="similarity">
    <text evidence="1">Belongs to the peptidase S13 family.</text>
</comment>